<feature type="domain" description="DNA mismatch repair protein S5" evidence="4">
    <location>
        <begin position="221"/>
        <end position="346"/>
    </location>
</feature>
<dbReference type="GeneID" id="54360491"/>
<dbReference type="InterPro" id="IPR036890">
    <property type="entry name" value="HATPase_C_sf"/>
</dbReference>
<dbReference type="Pfam" id="PF13589">
    <property type="entry name" value="HATPase_c_3"/>
    <property type="match status" value="1"/>
</dbReference>
<dbReference type="Gene3D" id="3.30.565.10">
    <property type="entry name" value="Histidine kinase-like ATPase, C-terminal domain"/>
    <property type="match status" value="1"/>
</dbReference>
<comment type="similarity">
    <text evidence="1">Belongs to the DNA mismatch repair MutL/HexB family.</text>
</comment>
<feature type="region of interest" description="Disordered" evidence="3">
    <location>
        <begin position="355"/>
        <end position="382"/>
    </location>
</feature>
<dbReference type="InterPro" id="IPR013507">
    <property type="entry name" value="DNA_mismatch_S5_2-like"/>
</dbReference>
<dbReference type="InterPro" id="IPR002099">
    <property type="entry name" value="MutL/Mlh/PMS"/>
</dbReference>
<dbReference type="InterPro" id="IPR038973">
    <property type="entry name" value="MutL/Mlh/Pms-like"/>
</dbReference>
<dbReference type="InterPro" id="IPR020568">
    <property type="entry name" value="Ribosomal_Su5_D2-typ_SF"/>
</dbReference>
<proteinExistence type="inferred from homology"/>
<evidence type="ECO:0000313" key="6">
    <source>
        <dbReference type="RefSeq" id="XP_033455979.1"/>
    </source>
</evidence>
<dbReference type="GO" id="GO:0032389">
    <property type="term" value="C:MutLalpha complex"/>
    <property type="evidence" value="ECO:0007669"/>
    <property type="project" value="TreeGrafter"/>
</dbReference>
<dbReference type="InterPro" id="IPR014721">
    <property type="entry name" value="Ribsml_uS5_D2-typ_fold_subgr"/>
</dbReference>
<dbReference type="GO" id="GO:0016887">
    <property type="term" value="F:ATP hydrolysis activity"/>
    <property type="evidence" value="ECO:0007669"/>
    <property type="project" value="InterPro"/>
</dbReference>
<dbReference type="GO" id="GO:0140664">
    <property type="term" value="F:ATP-dependent DNA damage sensor activity"/>
    <property type="evidence" value="ECO:0007669"/>
    <property type="project" value="InterPro"/>
</dbReference>
<dbReference type="RefSeq" id="XP_033455979.1">
    <property type="nucleotide sequence ID" value="XM_033602691.1"/>
</dbReference>
<protein>
    <recommendedName>
        <fullName evidence="4">DNA mismatch repair protein S5 domain-containing protein</fullName>
    </recommendedName>
</protein>
<reference evidence="6" key="1">
    <citation type="submission" date="2020-01" db="EMBL/GenBank/DDBJ databases">
        <authorList>
            <consortium name="DOE Joint Genome Institute"/>
            <person name="Haridas S."/>
            <person name="Albert R."/>
            <person name="Binder M."/>
            <person name="Bloem J."/>
            <person name="Labutti K."/>
            <person name="Salamov A."/>
            <person name="Andreopoulos B."/>
            <person name="Baker S.E."/>
            <person name="Barry K."/>
            <person name="Bills G."/>
            <person name="Bluhm B.H."/>
            <person name="Cannon C."/>
            <person name="Castanera R."/>
            <person name="Culley D.E."/>
            <person name="Daum C."/>
            <person name="Ezra D."/>
            <person name="Gonzalez J.B."/>
            <person name="Henrissat B."/>
            <person name="Kuo A."/>
            <person name="Liang C."/>
            <person name="Lipzen A."/>
            <person name="Lutzoni F."/>
            <person name="Magnuson J."/>
            <person name="Mondo S."/>
            <person name="Nolan M."/>
            <person name="Ohm R."/>
            <person name="Pangilinan J."/>
            <person name="Park H.-J."/>
            <person name="Ramirez L."/>
            <person name="Alfaro M."/>
            <person name="Sun H."/>
            <person name="Tritt A."/>
            <person name="Yoshinaga Y."/>
            <person name="Zwiers L.-H."/>
            <person name="Turgeon B.G."/>
            <person name="Goodwin S.B."/>
            <person name="Spatafora J.W."/>
            <person name="Crous P.W."/>
            <person name="Grigoriev I.V."/>
        </authorList>
    </citation>
    <scope>NUCLEOTIDE SEQUENCE</scope>
    <source>
        <strain evidence="6">CBS 342.82</strain>
    </source>
</reference>
<dbReference type="PROSITE" id="PS00058">
    <property type="entry name" value="DNA_MISMATCH_REPAIR_1"/>
    <property type="match status" value="1"/>
</dbReference>
<dbReference type="GO" id="GO:0061982">
    <property type="term" value="P:meiosis I cell cycle process"/>
    <property type="evidence" value="ECO:0007669"/>
    <property type="project" value="UniProtKB-ARBA"/>
</dbReference>
<keyword evidence="2" id="KW-0227">DNA damage</keyword>
<name>A0A6J3LTI3_9PEZI</name>
<sequence length="382" mass="40989">MVIEELPIAVVKNLGSSQALATSVAAVKELVDNALDARAISVTVEISRNSLDIVQVRDNGCGIPPEDRRLIAKPHCTSKINNESDLRLLGGSSLGFRGEALASAAQLSGLLTMITRVEGEPTAVELKFSRNGDIQDERNVSSPVGTLARISDFFQVNPVRRQSAIKNADTTLKHVKKMLQEYALARPQVRFSLKVIKSPSVHGDWIYAPQLQGDTAAMQAVSKIVGLTCASQCIARSFESDGFVFSSVLPRCDADASKVGGFGSFISIDHRPVSSSRGTLRKIVECFHDALKKGKSATLRGVKSPFLQLGIACPQGAYDINVEPSKDDVLFEDPSAILSMVTTFFQSVYPASDARPESAEPCEPVSANGFVHRQGNAEAGES</sequence>
<dbReference type="GO" id="GO:0005524">
    <property type="term" value="F:ATP binding"/>
    <property type="evidence" value="ECO:0007669"/>
    <property type="project" value="InterPro"/>
</dbReference>
<dbReference type="Proteomes" id="UP000504637">
    <property type="component" value="Unplaced"/>
</dbReference>
<dbReference type="SUPFAM" id="SSF54211">
    <property type="entry name" value="Ribosomal protein S5 domain 2-like"/>
    <property type="match status" value="1"/>
</dbReference>
<dbReference type="AlphaFoldDB" id="A0A6J3LTI3"/>
<organism evidence="6">
    <name type="scientific">Dissoconium aciculare CBS 342.82</name>
    <dbReference type="NCBI Taxonomy" id="1314786"/>
    <lineage>
        <taxon>Eukaryota</taxon>
        <taxon>Fungi</taxon>
        <taxon>Dikarya</taxon>
        <taxon>Ascomycota</taxon>
        <taxon>Pezizomycotina</taxon>
        <taxon>Dothideomycetes</taxon>
        <taxon>Dothideomycetidae</taxon>
        <taxon>Mycosphaerellales</taxon>
        <taxon>Dissoconiaceae</taxon>
        <taxon>Dissoconium</taxon>
    </lineage>
</organism>
<dbReference type="InterPro" id="IPR014762">
    <property type="entry name" value="DNA_mismatch_repair_CS"/>
</dbReference>
<reference evidence="6" key="2">
    <citation type="submission" date="2020-04" db="EMBL/GenBank/DDBJ databases">
        <authorList>
            <consortium name="NCBI Genome Project"/>
        </authorList>
    </citation>
    <scope>NUCLEOTIDE SEQUENCE</scope>
    <source>
        <strain evidence="6">CBS 342.82</strain>
    </source>
</reference>
<dbReference type="FunFam" id="3.30.565.10:FF:000017">
    <property type="entry name" value="PMS1 homolog 1, mismatch repair system component"/>
    <property type="match status" value="1"/>
</dbReference>
<dbReference type="OrthoDB" id="10263226at2759"/>
<dbReference type="GO" id="GO:0030983">
    <property type="term" value="F:mismatched DNA binding"/>
    <property type="evidence" value="ECO:0007669"/>
    <property type="project" value="InterPro"/>
</dbReference>
<evidence type="ECO:0000256" key="2">
    <source>
        <dbReference type="ARBA" id="ARBA00022763"/>
    </source>
</evidence>
<dbReference type="SUPFAM" id="SSF55874">
    <property type="entry name" value="ATPase domain of HSP90 chaperone/DNA topoisomerase II/histidine kinase"/>
    <property type="match status" value="1"/>
</dbReference>
<dbReference type="PANTHER" id="PTHR10073">
    <property type="entry name" value="DNA MISMATCH REPAIR PROTEIN MLH, PMS, MUTL"/>
    <property type="match status" value="1"/>
</dbReference>
<evidence type="ECO:0000256" key="3">
    <source>
        <dbReference type="SAM" id="MobiDB-lite"/>
    </source>
</evidence>
<evidence type="ECO:0000313" key="5">
    <source>
        <dbReference type="Proteomes" id="UP000504637"/>
    </source>
</evidence>
<dbReference type="NCBIfam" id="TIGR00585">
    <property type="entry name" value="mutl"/>
    <property type="match status" value="1"/>
</dbReference>
<evidence type="ECO:0000259" key="4">
    <source>
        <dbReference type="SMART" id="SM01340"/>
    </source>
</evidence>
<keyword evidence="5" id="KW-1185">Reference proteome</keyword>
<dbReference type="PANTHER" id="PTHR10073:SF41">
    <property type="entry name" value="MISMATCH REPAIR PROTEIN, PUTATIVE (AFU_ORTHOLOGUE AFUA_8G05820)-RELATED"/>
    <property type="match status" value="1"/>
</dbReference>
<dbReference type="GO" id="GO:0006298">
    <property type="term" value="P:mismatch repair"/>
    <property type="evidence" value="ECO:0007669"/>
    <property type="project" value="InterPro"/>
</dbReference>
<gene>
    <name evidence="6" type="ORF">K489DRAFT_364083</name>
</gene>
<reference evidence="6" key="3">
    <citation type="submission" date="2025-08" db="UniProtKB">
        <authorList>
            <consortium name="RefSeq"/>
        </authorList>
    </citation>
    <scope>IDENTIFICATION</scope>
    <source>
        <strain evidence="6">CBS 342.82</strain>
    </source>
</reference>
<dbReference type="Gene3D" id="3.30.230.10">
    <property type="match status" value="1"/>
</dbReference>
<dbReference type="SMART" id="SM01340">
    <property type="entry name" value="DNA_mis_repair"/>
    <property type="match status" value="1"/>
</dbReference>
<accession>A0A6J3LTI3</accession>
<evidence type="ECO:0000256" key="1">
    <source>
        <dbReference type="ARBA" id="ARBA00006082"/>
    </source>
</evidence>
<dbReference type="Pfam" id="PF01119">
    <property type="entry name" value="DNA_mis_repair"/>
    <property type="match status" value="1"/>
</dbReference>